<gene>
    <name evidence="1" type="ORF">S06H3_39311</name>
</gene>
<evidence type="ECO:0000313" key="1">
    <source>
        <dbReference type="EMBL" id="GAI43555.1"/>
    </source>
</evidence>
<dbReference type="AlphaFoldDB" id="X1PXH9"/>
<protein>
    <submittedName>
        <fullName evidence="1">Uncharacterized protein</fullName>
    </submittedName>
</protein>
<name>X1PXH9_9ZZZZ</name>
<dbReference type="EMBL" id="BARV01024033">
    <property type="protein sequence ID" value="GAI43555.1"/>
    <property type="molecule type" value="Genomic_DNA"/>
</dbReference>
<organism evidence="1">
    <name type="scientific">marine sediment metagenome</name>
    <dbReference type="NCBI Taxonomy" id="412755"/>
    <lineage>
        <taxon>unclassified sequences</taxon>
        <taxon>metagenomes</taxon>
        <taxon>ecological metagenomes</taxon>
    </lineage>
</organism>
<reference evidence="1" key="1">
    <citation type="journal article" date="2014" name="Front. Microbiol.">
        <title>High frequency of phylogenetically diverse reductive dehalogenase-homologous genes in deep subseafloor sedimentary metagenomes.</title>
        <authorList>
            <person name="Kawai M."/>
            <person name="Futagami T."/>
            <person name="Toyoda A."/>
            <person name="Takaki Y."/>
            <person name="Nishi S."/>
            <person name="Hori S."/>
            <person name="Arai W."/>
            <person name="Tsubouchi T."/>
            <person name="Morono Y."/>
            <person name="Uchiyama I."/>
            <person name="Ito T."/>
            <person name="Fujiyama A."/>
            <person name="Inagaki F."/>
            <person name="Takami H."/>
        </authorList>
    </citation>
    <scope>NUCLEOTIDE SEQUENCE</scope>
    <source>
        <strain evidence="1">Expedition CK06-06</strain>
    </source>
</reference>
<comment type="caution">
    <text evidence="1">The sequence shown here is derived from an EMBL/GenBank/DDBJ whole genome shotgun (WGS) entry which is preliminary data.</text>
</comment>
<feature type="non-terminal residue" evidence="1">
    <location>
        <position position="1"/>
    </location>
</feature>
<accession>X1PXH9</accession>
<sequence>VNKRRGYALVERKLDISQSRDPGGQLVPVVLA</sequence>
<proteinExistence type="predicted"/>